<dbReference type="InterPro" id="IPR002110">
    <property type="entry name" value="Ankyrin_rpt"/>
</dbReference>
<dbReference type="PROSITE" id="PS50297">
    <property type="entry name" value="ANK_REP_REGION"/>
    <property type="match status" value="1"/>
</dbReference>
<dbReference type="PANTHER" id="PTHR24193">
    <property type="entry name" value="ANKYRIN REPEAT PROTEIN"/>
    <property type="match status" value="1"/>
</dbReference>
<gene>
    <name evidence="4" type="ordered locus">ABO_2083</name>
</gene>
<dbReference type="Gene3D" id="1.25.40.20">
    <property type="entry name" value="Ankyrin repeat-containing domain"/>
    <property type="match status" value="2"/>
</dbReference>
<protein>
    <recommendedName>
        <fullName evidence="6">Ankyrin repeat protein</fullName>
    </recommendedName>
</protein>
<dbReference type="AlphaFoldDB" id="Q0VMR7"/>
<dbReference type="PANTHER" id="PTHR24193:SF121">
    <property type="entry name" value="ADA2A-CONTAINING COMPLEX COMPONENT 3, ISOFORM D"/>
    <property type="match status" value="1"/>
</dbReference>
<keyword evidence="2 3" id="KW-0040">ANK repeat</keyword>
<dbReference type="GO" id="GO:0000976">
    <property type="term" value="F:transcription cis-regulatory region binding"/>
    <property type="evidence" value="ECO:0007669"/>
    <property type="project" value="TreeGrafter"/>
</dbReference>
<dbReference type="GO" id="GO:0045944">
    <property type="term" value="P:positive regulation of transcription by RNA polymerase II"/>
    <property type="evidence" value="ECO:0007669"/>
    <property type="project" value="TreeGrafter"/>
</dbReference>
<organism evidence="4 5">
    <name type="scientific">Alcanivorax borkumensis (strain ATCC 700651 / DSM 11573 / NCIMB 13689 / SK2)</name>
    <dbReference type="NCBI Taxonomy" id="393595"/>
    <lineage>
        <taxon>Bacteria</taxon>
        <taxon>Pseudomonadati</taxon>
        <taxon>Pseudomonadota</taxon>
        <taxon>Gammaproteobacteria</taxon>
        <taxon>Oceanospirillales</taxon>
        <taxon>Alcanivoracaceae</taxon>
        <taxon>Alcanivorax</taxon>
    </lineage>
</organism>
<dbReference type="Proteomes" id="UP000008871">
    <property type="component" value="Chromosome"/>
</dbReference>
<dbReference type="EMBL" id="AM286690">
    <property type="protein sequence ID" value="CAL17531.1"/>
    <property type="molecule type" value="Genomic_DNA"/>
</dbReference>
<dbReference type="HOGENOM" id="CLU_363172_0_0_6"/>
<dbReference type="SMART" id="SM00248">
    <property type="entry name" value="ANK"/>
    <property type="match status" value="3"/>
</dbReference>
<dbReference type="KEGG" id="abo:ABO_2083"/>
<dbReference type="eggNOG" id="COG0666">
    <property type="taxonomic scope" value="Bacteria"/>
</dbReference>
<reference evidence="4 5" key="1">
    <citation type="journal article" date="2006" name="Nat. Biotechnol.">
        <title>Genome sequence of the ubiquitous hydrocarbon-degrading marine bacterium Alcanivorax borkumensis.</title>
        <authorList>
            <person name="Schneiker S."/>
            <person name="Martins dos Santos V.A.P."/>
            <person name="Bartels D."/>
            <person name="Bekel T."/>
            <person name="Brecht M."/>
            <person name="Buhrmester J."/>
            <person name="Chernikova T.N."/>
            <person name="Denaro R."/>
            <person name="Ferrer M."/>
            <person name="Gertler C."/>
            <person name="Goesmann A."/>
            <person name="Golyshina O.V."/>
            <person name="Kaminski F."/>
            <person name="Khachane A.N."/>
            <person name="Lang S."/>
            <person name="Linke B."/>
            <person name="McHardy A.C."/>
            <person name="Meyer F."/>
            <person name="Nechitaylo T."/>
            <person name="Puehler A."/>
            <person name="Regenhardt D."/>
            <person name="Rupp O."/>
            <person name="Sabirova J.S."/>
            <person name="Selbitschka W."/>
            <person name="Yakimov M.M."/>
            <person name="Timmis K.N."/>
            <person name="Vorhoelter F.-J."/>
            <person name="Weidner S."/>
            <person name="Kaiser O."/>
            <person name="Golyshin P.N."/>
        </authorList>
    </citation>
    <scope>NUCLEOTIDE SEQUENCE [LARGE SCALE GENOMIC DNA]</scope>
    <source>
        <strain evidence="5">ATCC 700651 / DSM 11573 / NCIMB 13689 / SK2</strain>
    </source>
</reference>
<evidence type="ECO:0000256" key="1">
    <source>
        <dbReference type="ARBA" id="ARBA00022737"/>
    </source>
</evidence>
<proteinExistence type="predicted"/>
<evidence type="ECO:0000256" key="2">
    <source>
        <dbReference type="ARBA" id="ARBA00023043"/>
    </source>
</evidence>
<feature type="repeat" description="ANK" evidence="3">
    <location>
        <begin position="686"/>
        <end position="712"/>
    </location>
</feature>
<accession>Q0VMR7</accession>
<dbReference type="InterPro" id="IPR050663">
    <property type="entry name" value="Ankyrin-SOCS_Box"/>
</dbReference>
<evidence type="ECO:0000313" key="4">
    <source>
        <dbReference type="EMBL" id="CAL17531.1"/>
    </source>
</evidence>
<dbReference type="InterPro" id="IPR036770">
    <property type="entry name" value="Ankyrin_rpt-contain_sf"/>
</dbReference>
<sequence length="757" mass="86060">MLAETPYPNPFELIRYVLRCLDLKQSNKRLDDLAGKSIYDPRELTRELEQSAPSTLEKYMGPVASDKISTSLSTFIDHYLRDIVGKTAADGVSRADVLGLLIRSCIKEHLVGFVTKLNQELKAPHPSFWFSPGANTVGATFAWLEEHQPGMTAYLASLSKENRDRISSWRNGKELPSAQSIQLLFSTSNPSKTCEITRNRNFAKSLLFMARAVDFIKRHDQGKRLIDEARLSIWNAENGIHFGNAIERIQARLWLTVKNKDQHVGKLQRDLMRGTEKSDSEGHQETIRQVRKIIQYSSSLKSAQYWIDWYDARWHVFSGELEEANRLYKESFEKASFVAGENLRDIIREALVVAANQSKSDIVFLKQLKWSLVNFGYDIPSASVSKPSNTVSDTIERWEIEQWRSAFFKVFPKEGLYPGTDFGFKVDSTGPLIFTDPGNIKPDYRYPRRKIKIGDTWKRSMPQIVWFAINENIEACRQLLEKGADINVQSEVGDTPILIALEALNLTEVPYRSLNDELYQLISMERHNGATINTRTEKKRLLPIISAVQTGRFEIVEKILSMGANPNGRGKTDEQTSLTVCLKLIGILKNPELSKNEQLSIPITPETLDSIRRYSQGAFGFTLEDQMKNLEQMESSALYQQIWERYLDLMYQRICENMNLAEMRRVASLLIKAGADANAEHSSPIKGYTPLMLAAELDEVDLFEIMLVHGGDTAKTYVDPKSGRDVSINEIANYFDSRDILLLMSRLAPALNDKGKM</sequence>
<dbReference type="PROSITE" id="PS50088">
    <property type="entry name" value="ANK_REPEAT"/>
    <property type="match status" value="1"/>
</dbReference>
<dbReference type="RefSeq" id="WP_011589361.1">
    <property type="nucleotide sequence ID" value="NC_008260.1"/>
</dbReference>
<dbReference type="STRING" id="393595.ABO_2083"/>
<evidence type="ECO:0008006" key="6">
    <source>
        <dbReference type="Google" id="ProtNLM"/>
    </source>
</evidence>
<name>Q0VMR7_ALCBS</name>
<keyword evidence="5" id="KW-1185">Reference proteome</keyword>
<evidence type="ECO:0000313" key="5">
    <source>
        <dbReference type="Proteomes" id="UP000008871"/>
    </source>
</evidence>
<keyword evidence="1" id="KW-0677">Repeat</keyword>
<evidence type="ECO:0000256" key="3">
    <source>
        <dbReference type="PROSITE-ProRule" id="PRU00023"/>
    </source>
</evidence>
<dbReference type="SUPFAM" id="SSF48403">
    <property type="entry name" value="Ankyrin repeat"/>
    <property type="match status" value="1"/>
</dbReference>